<dbReference type="SMART" id="SM00182">
    <property type="entry name" value="CULLIN"/>
    <property type="match status" value="1"/>
</dbReference>
<dbReference type="GO" id="GO:0031625">
    <property type="term" value="F:ubiquitin protein ligase binding"/>
    <property type="evidence" value="ECO:0007669"/>
    <property type="project" value="InterPro"/>
</dbReference>
<dbReference type="HOGENOM" id="CLU_004747_7_3_1"/>
<dbReference type="SUPFAM" id="SSF75632">
    <property type="entry name" value="Cullin homology domain"/>
    <property type="match status" value="1"/>
</dbReference>
<evidence type="ECO:0000256" key="2">
    <source>
        <dbReference type="ARBA" id="ARBA00022499"/>
    </source>
</evidence>
<feature type="region of interest" description="Disordered" evidence="6">
    <location>
        <begin position="29"/>
        <end position="64"/>
    </location>
</feature>
<dbReference type="FunCoup" id="W4JY75">
    <property type="interactions" value="578"/>
</dbReference>
<dbReference type="EMBL" id="KI925462">
    <property type="protein sequence ID" value="ETW78404.1"/>
    <property type="molecule type" value="Genomic_DNA"/>
</dbReference>
<keyword evidence="10" id="KW-1185">Reference proteome</keyword>
<dbReference type="InterPro" id="IPR045093">
    <property type="entry name" value="Cullin"/>
</dbReference>
<dbReference type="Gene3D" id="3.30.230.130">
    <property type="entry name" value="Cullin, Chain C, Domain 2"/>
    <property type="match status" value="1"/>
</dbReference>
<keyword evidence="2" id="KW-1017">Isopeptide bond</keyword>
<gene>
    <name evidence="9" type="ORF">HETIRDRAFT_454352</name>
</gene>
<feature type="signal peptide" evidence="7">
    <location>
        <begin position="1"/>
        <end position="17"/>
    </location>
</feature>
<dbReference type="InParanoid" id="W4JY75"/>
<dbReference type="eggNOG" id="KOG2167">
    <property type="taxonomic scope" value="Eukaryota"/>
</dbReference>
<dbReference type="SUPFAM" id="SSF74788">
    <property type="entry name" value="Cullin repeat-like"/>
    <property type="match status" value="1"/>
</dbReference>
<dbReference type="InterPro" id="IPR036388">
    <property type="entry name" value="WH-like_DNA-bd_sf"/>
</dbReference>
<keyword evidence="7" id="KW-0732">Signal</keyword>
<evidence type="ECO:0000313" key="10">
    <source>
        <dbReference type="Proteomes" id="UP000030671"/>
    </source>
</evidence>
<evidence type="ECO:0000256" key="7">
    <source>
        <dbReference type="SAM" id="SignalP"/>
    </source>
</evidence>
<dbReference type="InterPro" id="IPR016159">
    <property type="entry name" value="Cullin_repeat-like_dom_sf"/>
</dbReference>
<evidence type="ECO:0000256" key="6">
    <source>
        <dbReference type="SAM" id="MobiDB-lite"/>
    </source>
</evidence>
<evidence type="ECO:0000259" key="8">
    <source>
        <dbReference type="PROSITE" id="PS50069"/>
    </source>
</evidence>
<evidence type="ECO:0000256" key="3">
    <source>
        <dbReference type="ARBA" id="ARBA00022843"/>
    </source>
</evidence>
<protein>
    <recommendedName>
        <fullName evidence="8">Cullin family profile domain-containing protein</fullName>
    </recommendedName>
</protein>
<dbReference type="GeneID" id="20676494"/>
<dbReference type="InterPro" id="IPR001373">
    <property type="entry name" value="Cullin_N"/>
</dbReference>
<dbReference type="KEGG" id="hir:HETIRDRAFT_454352"/>
<organism evidence="9 10">
    <name type="scientific">Heterobasidion irregulare (strain TC 32-1)</name>
    <dbReference type="NCBI Taxonomy" id="747525"/>
    <lineage>
        <taxon>Eukaryota</taxon>
        <taxon>Fungi</taxon>
        <taxon>Dikarya</taxon>
        <taxon>Basidiomycota</taxon>
        <taxon>Agaricomycotina</taxon>
        <taxon>Agaricomycetes</taxon>
        <taxon>Russulales</taxon>
        <taxon>Bondarzewiaceae</taxon>
        <taxon>Heterobasidion</taxon>
        <taxon>Heterobasidion annosum species complex</taxon>
    </lineage>
</organism>
<dbReference type="SMART" id="SM00884">
    <property type="entry name" value="Cullin_Nedd8"/>
    <property type="match status" value="1"/>
</dbReference>
<dbReference type="GO" id="GO:0006511">
    <property type="term" value="P:ubiquitin-dependent protein catabolic process"/>
    <property type="evidence" value="ECO:0007669"/>
    <property type="project" value="InterPro"/>
</dbReference>
<dbReference type="AlphaFoldDB" id="W4JY75"/>
<evidence type="ECO:0000256" key="4">
    <source>
        <dbReference type="PROSITE-ProRule" id="PRU00330"/>
    </source>
</evidence>
<dbReference type="Pfam" id="PF00888">
    <property type="entry name" value="Cullin"/>
    <property type="match status" value="1"/>
</dbReference>
<sequence>MASSLFSLLTLPVTSDAFSAVRPSAAAIVDESESPPPLHKVPRLAQDSDPGSASRKGLASAPSKNTACVVRVKISGAHPPSQTDKRDTDLARLQQCIRILLTKDSDDALPLTYESIYATCRYVVCNARDGEALHGRLKAELEKSVGQLQRFLLETSPDGLSWLYRFVDVCAWFETQISLLQSLLTFLDRDYSTSDGSSQSVRGMALDLFLHNIIWHGTIVKNLEEGIKSWIQWERENRKPHEAQAKVAQLIGHLQTHDSYQARFESYYLELIAEHYSAESDRLSSAADKDASAFLLHCTSRIDEEVARSREILPKSSWGAKKARTTTFTYGRVSDAWPSGIPKLMKSEDIQGLSRIYHLFFRVDGLKELNGQFKAYVEKQRTVKAVVRDAARDDDMVDRLLKFKAFLDRALQDAFADPVVSAAPSTSVLARTPNRDFGYAVTDAFGVGFKARRNKPAEMIAKHVDRMMRKGQRGATDAEFAAQLDAALALYRFTDDKDVFRTFYHRALAKRLLLERSASDDFEKAILKKLKELYDPEFSMGDHMFNDLALSRELMQDYHKKLEQDSSARNLNVMVLQQSFWPFSARTSDADLPPEMQAEIAAFAAFYKGKHQGHKLDWDHGLGTIILTSRFSGGQKELSVSLYQGVVLLLFNRSPKIPFAEIKASTRIEDAELRRTLQSLACGKKKVLKKLPPGRDVDDDDVFEFNDAFTDPRAKVHINSIQVKETVEEAARTQTAIEGDRKHYLDAAIVRIMKARKQLMYEQLKAETIEAVKKHFVPDVSSIKKRIESLVEQDYLKRDEEETNMYVYVA</sequence>
<proteinExistence type="inferred from homology"/>
<feature type="chain" id="PRO_5004845054" description="Cullin family profile domain-containing protein" evidence="7">
    <location>
        <begin position="18"/>
        <end position="810"/>
    </location>
</feature>
<dbReference type="PANTHER" id="PTHR11932">
    <property type="entry name" value="CULLIN"/>
    <property type="match status" value="1"/>
</dbReference>
<name>W4JY75_HETIT</name>
<comment type="similarity">
    <text evidence="1 4 5">Belongs to the cullin family.</text>
</comment>
<accession>W4JY75</accession>
<dbReference type="InterPro" id="IPR019559">
    <property type="entry name" value="Cullin_neddylation_domain"/>
</dbReference>
<keyword evidence="3" id="KW-0832">Ubl conjugation</keyword>
<dbReference type="OrthoDB" id="27073at2759"/>
<dbReference type="Gene3D" id="1.10.10.10">
    <property type="entry name" value="Winged helix-like DNA-binding domain superfamily/Winged helix DNA-binding domain"/>
    <property type="match status" value="1"/>
</dbReference>
<reference evidence="9 10" key="1">
    <citation type="journal article" date="2012" name="New Phytol.">
        <title>Insight into trade-off between wood decay and parasitism from the genome of a fungal forest pathogen.</title>
        <authorList>
            <person name="Olson A."/>
            <person name="Aerts A."/>
            <person name="Asiegbu F."/>
            <person name="Belbahri L."/>
            <person name="Bouzid O."/>
            <person name="Broberg A."/>
            <person name="Canback B."/>
            <person name="Coutinho P.M."/>
            <person name="Cullen D."/>
            <person name="Dalman K."/>
            <person name="Deflorio G."/>
            <person name="van Diepen L.T."/>
            <person name="Dunand C."/>
            <person name="Duplessis S."/>
            <person name="Durling M."/>
            <person name="Gonthier P."/>
            <person name="Grimwood J."/>
            <person name="Fossdal C.G."/>
            <person name="Hansson D."/>
            <person name="Henrissat B."/>
            <person name="Hietala A."/>
            <person name="Himmelstrand K."/>
            <person name="Hoffmeister D."/>
            <person name="Hogberg N."/>
            <person name="James T.Y."/>
            <person name="Karlsson M."/>
            <person name="Kohler A."/>
            <person name="Kues U."/>
            <person name="Lee Y.H."/>
            <person name="Lin Y.C."/>
            <person name="Lind M."/>
            <person name="Lindquist E."/>
            <person name="Lombard V."/>
            <person name="Lucas S."/>
            <person name="Lunden K."/>
            <person name="Morin E."/>
            <person name="Murat C."/>
            <person name="Park J."/>
            <person name="Raffaello T."/>
            <person name="Rouze P."/>
            <person name="Salamov A."/>
            <person name="Schmutz J."/>
            <person name="Solheim H."/>
            <person name="Stahlberg J."/>
            <person name="Velez H."/>
            <person name="de Vries R.P."/>
            <person name="Wiebenga A."/>
            <person name="Woodward S."/>
            <person name="Yakovlev I."/>
            <person name="Garbelotto M."/>
            <person name="Martin F."/>
            <person name="Grigoriev I.V."/>
            <person name="Stenlid J."/>
        </authorList>
    </citation>
    <scope>NUCLEOTIDE SEQUENCE [LARGE SCALE GENOMIC DNA]</scope>
    <source>
        <strain evidence="9 10">TC 32-1</strain>
    </source>
</reference>
<dbReference type="Proteomes" id="UP000030671">
    <property type="component" value="Unassembled WGS sequence"/>
</dbReference>
<dbReference type="Pfam" id="PF26557">
    <property type="entry name" value="Cullin_AB"/>
    <property type="match status" value="1"/>
</dbReference>
<feature type="domain" description="Cullin family profile" evidence="8">
    <location>
        <begin position="455"/>
        <end position="681"/>
    </location>
</feature>
<dbReference type="InterPro" id="IPR036317">
    <property type="entry name" value="Cullin_homology_sf"/>
</dbReference>
<dbReference type="FunFam" id="1.10.10.10:FF:000014">
    <property type="entry name" value="Cullin 1"/>
    <property type="match status" value="1"/>
</dbReference>
<dbReference type="InterPro" id="IPR016158">
    <property type="entry name" value="Cullin_homology"/>
</dbReference>
<dbReference type="STRING" id="747525.W4JY75"/>
<dbReference type="Gene3D" id="1.20.1310.10">
    <property type="entry name" value="Cullin Repeats"/>
    <property type="match status" value="4"/>
</dbReference>
<dbReference type="Pfam" id="PF10557">
    <property type="entry name" value="Cullin_Nedd8"/>
    <property type="match status" value="1"/>
</dbReference>
<dbReference type="SUPFAM" id="SSF46785">
    <property type="entry name" value="Winged helix' DNA-binding domain"/>
    <property type="match status" value="1"/>
</dbReference>
<evidence type="ECO:0000313" key="9">
    <source>
        <dbReference type="EMBL" id="ETW78404.1"/>
    </source>
</evidence>
<dbReference type="InterPro" id="IPR036390">
    <property type="entry name" value="WH_DNA-bd_sf"/>
</dbReference>
<dbReference type="InterPro" id="IPR059120">
    <property type="entry name" value="Cullin-like_AB"/>
</dbReference>
<evidence type="ECO:0000256" key="1">
    <source>
        <dbReference type="ARBA" id="ARBA00006019"/>
    </source>
</evidence>
<dbReference type="PROSITE" id="PS50069">
    <property type="entry name" value="CULLIN_2"/>
    <property type="match status" value="1"/>
</dbReference>
<dbReference type="RefSeq" id="XP_009550376.1">
    <property type="nucleotide sequence ID" value="XM_009552081.1"/>
</dbReference>
<evidence type="ECO:0000256" key="5">
    <source>
        <dbReference type="RuleBase" id="RU003829"/>
    </source>
</evidence>